<gene>
    <name evidence="1" type="ORF">GDO54_007960</name>
</gene>
<dbReference type="AlphaFoldDB" id="A0AAV3ASM4"/>
<keyword evidence="2" id="KW-1185">Reference proteome</keyword>
<protein>
    <submittedName>
        <fullName evidence="1">Uncharacterized protein</fullName>
    </submittedName>
</protein>
<reference evidence="1" key="1">
    <citation type="thesis" date="2020" institute="ProQuest LLC" country="789 East Eisenhower Parkway, Ann Arbor, MI, USA">
        <title>Comparative Genomics and Chromosome Evolution.</title>
        <authorList>
            <person name="Mudd A.B."/>
        </authorList>
    </citation>
    <scope>NUCLEOTIDE SEQUENCE</scope>
    <source>
        <strain evidence="1">1538</strain>
        <tissue evidence="1">Blood</tissue>
    </source>
</reference>
<evidence type="ECO:0000313" key="2">
    <source>
        <dbReference type="Proteomes" id="UP001181693"/>
    </source>
</evidence>
<sequence length="86" mass="9088">MTPVVPPNTKANVLSSHLSIWLPWVTVSQHPLVNPKSTVMSSLGPGLQEKGSYWPSCSHINMTTNEIPVGRVAMGDSCGSSAGLCL</sequence>
<name>A0AAV3ASM4_PYXAD</name>
<comment type="caution">
    <text evidence="1">The sequence shown here is derived from an EMBL/GenBank/DDBJ whole genome shotgun (WGS) entry which is preliminary data.</text>
</comment>
<evidence type="ECO:0000313" key="1">
    <source>
        <dbReference type="EMBL" id="DBA27471.1"/>
    </source>
</evidence>
<proteinExistence type="predicted"/>
<organism evidence="1 2">
    <name type="scientific">Pyxicephalus adspersus</name>
    <name type="common">African bullfrog</name>
    <dbReference type="NCBI Taxonomy" id="30357"/>
    <lineage>
        <taxon>Eukaryota</taxon>
        <taxon>Metazoa</taxon>
        <taxon>Chordata</taxon>
        <taxon>Craniata</taxon>
        <taxon>Vertebrata</taxon>
        <taxon>Euteleostomi</taxon>
        <taxon>Amphibia</taxon>
        <taxon>Batrachia</taxon>
        <taxon>Anura</taxon>
        <taxon>Neobatrachia</taxon>
        <taxon>Ranoidea</taxon>
        <taxon>Pyxicephalidae</taxon>
        <taxon>Pyxicephalinae</taxon>
        <taxon>Pyxicephalus</taxon>
    </lineage>
</organism>
<dbReference type="EMBL" id="DYDO01000003">
    <property type="protein sequence ID" value="DBA27471.1"/>
    <property type="molecule type" value="Genomic_DNA"/>
</dbReference>
<accession>A0AAV3ASM4</accession>
<dbReference type="Proteomes" id="UP001181693">
    <property type="component" value="Unassembled WGS sequence"/>
</dbReference>